<gene>
    <name evidence="2" type="ORF">ACH49W_21755</name>
</gene>
<dbReference type="Proteomes" id="UP001611415">
    <property type="component" value="Unassembled WGS sequence"/>
</dbReference>
<dbReference type="SUPFAM" id="SSF109604">
    <property type="entry name" value="HD-domain/PDEase-like"/>
    <property type="match status" value="1"/>
</dbReference>
<proteinExistence type="predicted"/>
<comment type="caution">
    <text evidence="2">The sequence shown here is derived from an EMBL/GenBank/DDBJ whole genome shotgun (WGS) entry which is preliminary data.</text>
</comment>
<dbReference type="PANTHER" id="PTHR35569:SF1">
    <property type="entry name" value="CYANAMIDE HYDRATASE DDI2-RELATED"/>
    <property type="match status" value="1"/>
</dbReference>
<evidence type="ECO:0000256" key="1">
    <source>
        <dbReference type="SAM" id="MobiDB-lite"/>
    </source>
</evidence>
<protein>
    <submittedName>
        <fullName evidence="2">Phosphohydrolase</fullName>
    </submittedName>
</protein>
<dbReference type="PANTHER" id="PTHR35569">
    <property type="entry name" value="CYANAMIDE HYDRATASE DDI2-RELATED"/>
    <property type="match status" value="1"/>
</dbReference>
<dbReference type="CDD" id="cd00077">
    <property type="entry name" value="HDc"/>
    <property type="match status" value="1"/>
</dbReference>
<evidence type="ECO:0000313" key="2">
    <source>
        <dbReference type="EMBL" id="MFI2476009.1"/>
    </source>
</evidence>
<feature type="region of interest" description="Disordered" evidence="1">
    <location>
        <begin position="1"/>
        <end position="32"/>
    </location>
</feature>
<sequence>MSFAPLATTSGGRFTEDTETKEVGVRARAEDRRAPAGMDWEWATGTGGALTRRQRGQLTGKLVASLPGIVAGQVRLALGRRGAGRVDFDALRLPDSRLARAAETEARECLTPHVLEHSYRSYFFGRALADLDGVEYDDELAYVSCLLHDLNLEHPTPGRCFAVVGAERAIEFAIGAGATPEQARTIGAAIAAHLTIGVADRPDDLGFVSAGAGADVLGLRLADLDPAWVTDLLHRHPRHDFKRHMIAALRAEAAAVPDGRARWLLTTAQFAPLIRLAPFPE</sequence>
<dbReference type="RefSeq" id="WP_397093425.1">
    <property type="nucleotide sequence ID" value="NZ_JBIRYO010000014.1"/>
</dbReference>
<dbReference type="EMBL" id="JBIRYO010000014">
    <property type="protein sequence ID" value="MFI2476009.1"/>
    <property type="molecule type" value="Genomic_DNA"/>
</dbReference>
<evidence type="ECO:0000313" key="3">
    <source>
        <dbReference type="Proteomes" id="UP001611415"/>
    </source>
</evidence>
<name>A0ABW7X4I7_9NOCA</name>
<dbReference type="Gene3D" id="1.10.3210.10">
    <property type="entry name" value="Hypothetical protein af1432"/>
    <property type="match status" value="1"/>
</dbReference>
<feature type="compositionally biased region" description="Basic and acidic residues" evidence="1">
    <location>
        <begin position="14"/>
        <end position="32"/>
    </location>
</feature>
<organism evidence="2 3">
    <name type="scientific">Nocardia xishanensis</name>
    <dbReference type="NCBI Taxonomy" id="238964"/>
    <lineage>
        <taxon>Bacteria</taxon>
        <taxon>Bacillati</taxon>
        <taxon>Actinomycetota</taxon>
        <taxon>Actinomycetes</taxon>
        <taxon>Mycobacteriales</taxon>
        <taxon>Nocardiaceae</taxon>
        <taxon>Nocardia</taxon>
    </lineage>
</organism>
<dbReference type="InterPro" id="IPR003607">
    <property type="entry name" value="HD/PDEase_dom"/>
</dbReference>
<accession>A0ABW7X4I7</accession>
<reference evidence="2 3" key="1">
    <citation type="submission" date="2024-10" db="EMBL/GenBank/DDBJ databases">
        <title>The Natural Products Discovery Center: Release of the First 8490 Sequenced Strains for Exploring Actinobacteria Biosynthetic Diversity.</title>
        <authorList>
            <person name="Kalkreuter E."/>
            <person name="Kautsar S.A."/>
            <person name="Yang D."/>
            <person name="Bader C.D."/>
            <person name="Teijaro C.N."/>
            <person name="Fluegel L."/>
            <person name="Davis C.M."/>
            <person name="Simpson J.R."/>
            <person name="Lauterbach L."/>
            <person name="Steele A.D."/>
            <person name="Gui C."/>
            <person name="Meng S."/>
            <person name="Li G."/>
            <person name="Viehrig K."/>
            <person name="Ye F."/>
            <person name="Su P."/>
            <person name="Kiefer A.F."/>
            <person name="Nichols A."/>
            <person name="Cepeda A.J."/>
            <person name="Yan W."/>
            <person name="Fan B."/>
            <person name="Jiang Y."/>
            <person name="Adhikari A."/>
            <person name="Zheng C.-J."/>
            <person name="Schuster L."/>
            <person name="Cowan T.M."/>
            <person name="Smanski M.J."/>
            <person name="Chevrette M.G."/>
            <person name="De Carvalho L.P.S."/>
            <person name="Shen B."/>
        </authorList>
    </citation>
    <scope>NUCLEOTIDE SEQUENCE [LARGE SCALE GENOMIC DNA]</scope>
    <source>
        <strain evidence="2 3">NPDC019275</strain>
    </source>
</reference>
<keyword evidence="3" id="KW-1185">Reference proteome</keyword>